<evidence type="ECO:0000313" key="1">
    <source>
        <dbReference type="EMBL" id="GBP80810.1"/>
    </source>
</evidence>
<dbReference type="EMBL" id="BGZK01001483">
    <property type="protein sequence ID" value="GBP80810.1"/>
    <property type="molecule type" value="Genomic_DNA"/>
</dbReference>
<proteinExistence type="predicted"/>
<accession>A0A4C1YZX4</accession>
<gene>
    <name evidence="1" type="ORF">EVAR_60437_1</name>
</gene>
<reference evidence="1 2" key="1">
    <citation type="journal article" date="2019" name="Commun. Biol.">
        <title>The bagworm genome reveals a unique fibroin gene that provides high tensile strength.</title>
        <authorList>
            <person name="Kono N."/>
            <person name="Nakamura H."/>
            <person name="Ohtoshi R."/>
            <person name="Tomita M."/>
            <person name="Numata K."/>
            <person name="Arakawa K."/>
        </authorList>
    </citation>
    <scope>NUCLEOTIDE SEQUENCE [LARGE SCALE GENOMIC DNA]</scope>
</reference>
<sequence length="96" mass="10709">MVFHRAEMTARRYGAKVMSSVKIHVNSIGARAMCRPDKKYYIIRARLLPVTLRHCLFPANDTAHLNALVVRLGSAPARVRCGSVRTFAAITLRVTS</sequence>
<dbReference type="AlphaFoldDB" id="A0A4C1YZX4"/>
<protein>
    <submittedName>
        <fullName evidence="1">Uncharacterized protein</fullName>
    </submittedName>
</protein>
<name>A0A4C1YZX4_EUMVA</name>
<dbReference type="Proteomes" id="UP000299102">
    <property type="component" value="Unassembled WGS sequence"/>
</dbReference>
<comment type="caution">
    <text evidence="1">The sequence shown here is derived from an EMBL/GenBank/DDBJ whole genome shotgun (WGS) entry which is preliminary data.</text>
</comment>
<organism evidence="1 2">
    <name type="scientific">Eumeta variegata</name>
    <name type="common">Bagworm moth</name>
    <name type="synonym">Eumeta japonica</name>
    <dbReference type="NCBI Taxonomy" id="151549"/>
    <lineage>
        <taxon>Eukaryota</taxon>
        <taxon>Metazoa</taxon>
        <taxon>Ecdysozoa</taxon>
        <taxon>Arthropoda</taxon>
        <taxon>Hexapoda</taxon>
        <taxon>Insecta</taxon>
        <taxon>Pterygota</taxon>
        <taxon>Neoptera</taxon>
        <taxon>Endopterygota</taxon>
        <taxon>Lepidoptera</taxon>
        <taxon>Glossata</taxon>
        <taxon>Ditrysia</taxon>
        <taxon>Tineoidea</taxon>
        <taxon>Psychidae</taxon>
        <taxon>Oiketicinae</taxon>
        <taxon>Eumeta</taxon>
    </lineage>
</organism>
<keyword evidence="2" id="KW-1185">Reference proteome</keyword>
<evidence type="ECO:0000313" key="2">
    <source>
        <dbReference type="Proteomes" id="UP000299102"/>
    </source>
</evidence>